<dbReference type="AlphaFoldDB" id="A0A562D819"/>
<gene>
    <name evidence="2" type="ORF">L613_005100000110</name>
</gene>
<organism evidence="2 3">
    <name type="scientific">Pseudoxanthomonas taiwanensis J19</name>
    <dbReference type="NCBI Taxonomy" id="935569"/>
    <lineage>
        <taxon>Bacteria</taxon>
        <taxon>Pseudomonadati</taxon>
        <taxon>Pseudomonadota</taxon>
        <taxon>Gammaproteobacteria</taxon>
        <taxon>Lysobacterales</taxon>
        <taxon>Lysobacteraceae</taxon>
        <taxon>Pseudoxanthomonas</taxon>
    </lineage>
</organism>
<reference evidence="2 3" key="1">
    <citation type="submission" date="2019-07" db="EMBL/GenBank/DDBJ databases">
        <title>Genome sequencing of lignin-degrading bacterial isolates.</title>
        <authorList>
            <person name="Gladden J."/>
        </authorList>
    </citation>
    <scope>NUCLEOTIDE SEQUENCE [LARGE SCALE GENOMIC DNA]</scope>
    <source>
        <strain evidence="2 3">J19</strain>
    </source>
</reference>
<proteinExistence type="predicted"/>
<name>A0A562D819_9GAMM</name>
<dbReference type="EMBL" id="VLJS01000082">
    <property type="protein sequence ID" value="TWH05877.1"/>
    <property type="molecule type" value="Genomic_DNA"/>
</dbReference>
<evidence type="ECO:0000313" key="2">
    <source>
        <dbReference type="EMBL" id="TWH05877.1"/>
    </source>
</evidence>
<keyword evidence="3" id="KW-1185">Reference proteome</keyword>
<protein>
    <submittedName>
        <fullName evidence="2">Uncharacterized protein</fullName>
    </submittedName>
</protein>
<evidence type="ECO:0000256" key="1">
    <source>
        <dbReference type="SAM" id="MobiDB-lite"/>
    </source>
</evidence>
<comment type="caution">
    <text evidence="2">The sequence shown here is derived from an EMBL/GenBank/DDBJ whole genome shotgun (WGS) entry which is preliminary data.</text>
</comment>
<feature type="region of interest" description="Disordered" evidence="1">
    <location>
        <begin position="92"/>
        <end position="113"/>
    </location>
</feature>
<dbReference type="Proteomes" id="UP000321583">
    <property type="component" value="Unassembled WGS sequence"/>
</dbReference>
<sequence>MAEVSAPLRASMLAARPARNSSTAIQLLAMATSTTANWPNRVASTWYTSRIATMLAPPPIQLPASAAMPFHTSPATTSGQNHWNSWKATIAPRNRPKVAAQNTNSSRGPSLSTPFRSMVMVSRTRATGSSTRLPIGL</sequence>
<evidence type="ECO:0000313" key="3">
    <source>
        <dbReference type="Proteomes" id="UP000321583"/>
    </source>
</evidence>
<accession>A0A562D819</accession>
<feature type="compositionally biased region" description="Polar residues" evidence="1">
    <location>
        <begin position="100"/>
        <end position="113"/>
    </location>
</feature>